<dbReference type="PANTHER" id="PTHR11280">
    <property type="entry name" value="GLUCOSAMINE-6-PHOSPHATE ISOMERASE"/>
    <property type="match status" value="1"/>
</dbReference>
<gene>
    <name evidence="1" type="ORF">KXJ69_08180</name>
</gene>
<dbReference type="Proteomes" id="UP001138686">
    <property type="component" value="Unassembled WGS sequence"/>
</dbReference>
<dbReference type="GO" id="GO:0019262">
    <property type="term" value="P:N-acetylneuraminate catabolic process"/>
    <property type="evidence" value="ECO:0007669"/>
    <property type="project" value="TreeGrafter"/>
</dbReference>
<accession>A0A9X1FP36</accession>
<dbReference type="EMBL" id="JAHWDP010000003">
    <property type="protein sequence ID" value="MBW2938081.1"/>
    <property type="molecule type" value="Genomic_DNA"/>
</dbReference>
<dbReference type="GO" id="GO:0005829">
    <property type="term" value="C:cytosol"/>
    <property type="evidence" value="ECO:0007669"/>
    <property type="project" value="TreeGrafter"/>
</dbReference>
<reference evidence="1" key="1">
    <citation type="submission" date="2021-07" db="EMBL/GenBank/DDBJ databases">
        <title>Aureisphaera sp. CAU 1614 isolated from sea sediment.</title>
        <authorList>
            <person name="Kim W."/>
        </authorList>
    </citation>
    <scope>NUCLEOTIDE SEQUENCE</scope>
    <source>
        <strain evidence="1">CAU 1614</strain>
    </source>
</reference>
<proteinExistence type="predicted"/>
<evidence type="ECO:0000313" key="2">
    <source>
        <dbReference type="Proteomes" id="UP001138686"/>
    </source>
</evidence>
<dbReference type="GO" id="GO:0006043">
    <property type="term" value="P:glucosamine catabolic process"/>
    <property type="evidence" value="ECO:0007669"/>
    <property type="project" value="TreeGrafter"/>
</dbReference>
<organism evidence="1 2">
    <name type="scientific">Halomarinibacterium sedimenti</name>
    <dbReference type="NCBI Taxonomy" id="2857106"/>
    <lineage>
        <taxon>Bacteria</taxon>
        <taxon>Pseudomonadati</taxon>
        <taxon>Bacteroidota</taxon>
        <taxon>Flavobacteriia</taxon>
        <taxon>Flavobacteriales</taxon>
        <taxon>Flavobacteriaceae</taxon>
        <taxon>Halomarinibacterium</taxon>
    </lineage>
</organism>
<dbReference type="PANTHER" id="PTHR11280:SF5">
    <property type="entry name" value="GLUCOSAMINE-6-PHOSPHATE ISOMERASE"/>
    <property type="match status" value="1"/>
</dbReference>
<dbReference type="AlphaFoldDB" id="A0A9X1FP36"/>
<sequence>MEKLNFLNTVKGSLLENFYPKGWDLQKIDDCCDLGLDKLLKKAPHWNKNFTPEALDNLVDLEYHMGAEIANEIIRAKEHDQKLAIILPVGPMGMYKHVVDILKETQISCEHVHTFNMDEWSNQQGDTMDTSQDGAFELAMNKALFEPLGDLTIPKLQRNFATKAVLPQYEGKIKAIKESGGKLVTVYGIGRACHIAFWEPQIGDEFETDAAWKAVPYRIGQALHPLTIEQNSLHSFSSRFTLIPCWANTIGPGLFLQSDYCIGGADGVYPTRGACWQGMSLCVTLQYGPSRWIPSSWMPTLPGKLFFLKELGGPLLPEAH</sequence>
<keyword evidence="2" id="KW-1185">Reference proteome</keyword>
<evidence type="ECO:0000313" key="1">
    <source>
        <dbReference type="EMBL" id="MBW2938081.1"/>
    </source>
</evidence>
<protein>
    <recommendedName>
        <fullName evidence="3">Glucosamine-6-phosphate isomerase</fullName>
    </recommendedName>
</protein>
<name>A0A9X1FP36_9FLAO</name>
<dbReference type="GO" id="GO:0004342">
    <property type="term" value="F:glucosamine-6-phosphate deaminase activity"/>
    <property type="evidence" value="ECO:0007669"/>
    <property type="project" value="InterPro"/>
</dbReference>
<dbReference type="InterPro" id="IPR004547">
    <property type="entry name" value="Glucosamine6P_isomerase"/>
</dbReference>
<dbReference type="RefSeq" id="WP_219052521.1">
    <property type="nucleotide sequence ID" value="NZ_JAHWDP010000003.1"/>
</dbReference>
<comment type="caution">
    <text evidence="1">The sequence shown here is derived from an EMBL/GenBank/DDBJ whole genome shotgun (WGS) entry which is preliminary data.</text>
</comment>
<dbReference type="GO" id="GO:0006046">
    <property type="term" value="P:N-acetylglucosamine catabolic process"/>
    <property type="evidence" value="ECO:0007669"/>
    <property type="project" value="TreeGrafter"/>
</dbReference>
<dbReference type="GO" id="GO:0042802">
    <property type="term" value="F:identical protein binding"/>
    <property type="evidence" value="ECO:0007669"/>
    <property type="project" value="TreeGrafter"/>
</dbReference>
<evidence type="ECO:0008006" key="3">
    <source>
        <dbReference type="Google" id="ProtNLM"/>
    </source>
</evidence>